<evidence type="ECO:0000256" key="3">
    <source>
        <dbReference type="ARBA" id="ARBA00022729"/>
    </source>
</evidence>
<comment type="caution">
    <text evidence="7">The sequence shown here is derived from an EMBL/GenBank/DDBJ whole genome shotgun (WGS) entry which is preliminary data.</text>
</comment>
<dbReference type="PANTHER" id="PTHR30483:SF6">
    <property type="entry name" value="PERIPLASMIC BINDING PROTEIN OF ABC TRANSPORTER FOR NATURAL AMINO ACIDS"/>
    <property type="match status" value="1"/>
</dbReference>
<evidence type="ECO:0000313" key="7">
    <source>
        <dbReference type="EMBL" id="MCB8878353.1"/>
    </source>
</evidence>
<name>A0A963YWD3_9PROT</name>
<dbReference type="InterPro" id="IPR051010">
    <property type="entry name" value="BCAA_transport"/>
</dbReference>
<evidence type="ECO:0000256" key="5">
    <source>
        <dbReference type="SAM" id="SignalP"/>
    </source>
</evidence>
<evidence type="ECO:0000313" key="8">
    <source>
        <dbReference type="Proteomes" id="UP000708298"/>
    </source>
</evidence>
<proteinExistence type="inferred from homology"/>
<dbReference type="RefSeq" id="WP_227324000.1">
    <property type="nucleotide sequence ID" value="NZ_JAESVB010000031.1"/>
</dbReference>
<feature type="domain" description="Leucine-binding protein" evidence="6">
    <location>
        <begin position="29"/>
        <end position="375"/>
    </location>
</feature>
<keyword evidence="4" id="KW-0029">Amino-acid transport</keyword>
<dbReference type="PRINTS" id="PR00337">
    <property type="entry name" value="LEUILEVALBP"/>
</dbReference>
<dbReference type="PANTHER" id="PTHR30483">
    <property type="entry name" value="LEUCINE-SPECIFIC-BINDING PROTEIN"/>
    <property type="match status" value="1"/>
</dbReference>
<keyword evidence="8" id="KW-1185">Reference proteome</keyword>
<dbReference type="EMBL" id="JAESVB010000031">
    <property type="protein sequence ID" value="MCB8878353.1"/>
    <property type="molecule type" value="Genomic_DNA"/>
</dbReference>
<reference evidence="7" key="2">
    <citation type="submission" date="2021-01" db="EMBL/GenBank/DDBJ databases">
        <authorList>
            <person name="Mieszkin S."/>
            <person name="Pouder E."/>
            <person name="Alain K."/>
        </authorList>
    </citation>
    <scope>NUCLEOTIDE SEQUENCE</scope>
    <source>
        <strain evidence="7">HW T2.11</strain>
    </source>
</reference>
<accession>A0A963YWD3</accession>
<organism evidence="7 8">
    <name type="scientific">Acidisoma silvae</name>
    <dbReference type="NCBI Taxonomy" id="2802396"/>
    <lineage>
        <taxon>Bacteria</taxon>
        <taxon>Pseudomonadati</taxon>
        <taxon>Pseudomonadota</taxon>
        <taxon>Alphaproteobacteria</taxon>
        <taxon>Acetobacterales</taxon>
        <taxon>Acidocellaceae</taxon>
        <taxon>Acidisoma</taxon>
    </lineage>
</organism>
<keyword evidence="3 5" id="KW-0732">Signal</keyword>
<dbReference type="PROSITE" id="PS51257">
    <property type="entry name" value="PROKAR_LIPOPROTEIN"/>
    <property type="match status" value="1"/>
</dbReference>
<dbReference type="Gene3D" id="3.40.50.2300">
    <property type="match status" value="2"/>
</dbReference>
<evidence type="ECO:0000256" key="2">
    <source>
        <dbReference type="ARBA" id="ARBA00022448"/>
    </source>
</evidence>
<dbReference type="SUPFAM" id="SSF53822">
    <property type="entry name" value="Periplasmic binding protein-like I"/>
    <property type="match status" value="1"/>
</dbReference>
<protein>
    <submittedName>
        <fullName evidence="7">ABC transporter substrate-binding protein</fullName>
    </submittedName>
</protein>
<dbReference type="InterPro" id="IPR028082">
    <property type="entry name" value="Peripla_BP_I"/>
</dbReference>
<feature type="signal peptide" evidence="5">
    <location>
        <begin position="1"/>
        <end position="23"/>
    </location>
</feature>
<evidence type="ECO:0000256" key="1">
    <source>
        <dbReference type="ARBA" id="ARBA00010062"/>
    </source>
</evidence>
<reference evidence="7" key="1">
    <citation type="journal article" date="2021" name="Microorganisms">
        <title>Acidisoma silvae sp. nov. and Acidisomacellulosilytica sp. nov., Two Acidophilic Bacteria Isolated from Decaying Wood, Hydrolyzing Cellulose and Producing Poly-3-hydroxybutyrate.</title>
        <authorList>
            <person name="Mieszkin S."/>
            <person name="Pouder E."/>
            <person name="Uroz S."/>
            <person name="Simon-Colin C."/>
            <person name="Alain K."/>
        </authorList>
    </citation>
    <scope>NUCLEOTIDE SEQUENCE</scope>
    <source>
        <strain evidence="7">HW T2.11</strain>
    </source>
</reference>
<feature type="chain" id="PRO_5037331584" evidence="5">
    <location>
        <begin position="24"/>
        <end position="388"/>
    </location>
</feature>
<dbReference type="AlphaFoldDB" id="A0A963YWD3"/>
<evidence type="ECO:0000256" key="4">
    <source>
        <dbReference type="ARBA" id="ARBA00022970"/>
    </source>
</evidence>
<sequence length="388" mass="40503">MKALIATSIFAATALFACPASQAAAGGDPILVGLIAGTTGAYGTTGVATVQGAQLAIAKVNAAGGVLGRPLKLEWYNDNASATLSGQLFAKLVSNGAVAIAGSPDTGPVTAQLATRYKIPTIGVVDDGGLTVNPKGPSSPPNPWVFDFGLNTFAWGAKIAQHALKNCPQGLAVLHDPSTYGEGGNYGIQLVYRKANQTVKIDQTITENWSTGATTGLMPQISAIKAAGVTCADVWLTPQDQAAFAQDKHSLGFAVTTYGNDETNADDTFANLAGDYADGTISAVLTSDLHPSPAMLAFRESYKNKFNAESTPFAETSYDSILMLAQVITKSNSTKPADLQKEFNATTNFDGITGSLSFSPENHITITPEQLTLVKYDAASKKWVELND</sequence>
<dbReference type="GO" id="GO:0006865">
    <property type="term" value="P:amino acid transport"/>
    <property type="evidence" value="ECO:0007669"/>
    <property type="project" value="UniProtKB-KW"/>
</dbReference>
<dbReference type="InterPro" id="IPR028081">
    <property type="entry name" value="Leu-bd"/>
</dbReference>
<comment type="similarity">
    <text evidence="1">Belongs to the leucine-binding protein family.</text>
</comment>
<dbReference type="InterPro" id="IPR000709">
    <property type="entry name" value="Leu_Ile_Val-bd"/>
</dbReference>
<evidence type="ECO:0000259" key="6">
    <source>
        <dbReference type="Pfam" id="PF13458"/>
    </source>
</evidence>
<dbReference type="Pfam" id="PF13458">
    <property type="entry name" value="Peripla_BP_6"/>
    <property type="match status" value="1"/>
</dbReference>
<keyword evidence="2" id="KW-0813">Transport</keyword>
<gene>
    <name evidence="7" type="ORF">ASILVAE211_24470</name>
</gene>
<dbReference type="Proteomes" id="UP000708298">
    <property type="component" value="Unassembled WGS sequence"/>
</dbReference>